<comment type="caution">
    <text evidence="3">The sequence shown here is derived from an EMBL/GenBank/DDBJ whole genome shotgun (WGS) entry which is preliminary data.</text>
</comment>
<feature type="chain" id="PRO_5039028711" evidence="2">
    <location>
        <begin position="22"/>
        <end position="153"/>
    </location>
</feature>
<feature type="transmembrane region" description="Helical" evidence="1">
    <location>
        <begin position="46"/>
        <end position="66"/>
    </location>
</feature>
<evidence type="ECO:0000256" key="2">
    <source>
        <dbReference type="SAM" id="SignalP"/>
    </source>
</evidence>
<dbReference type="Pfam" id="PF19733">
    <property type="entry name" value="DUF6223"/>
    <property type="match status" value="1"/>
</dbReference>
<proteinExistence type="predicted"/>
<keyword evidence="4" id="KW-1185">Reference proteome</keyword>
<keyword evidence="1" id="KW-1133">Transmembrane helix</keyword>
<gene>
    <name evidence="3" type="ORF">FGD71_019345</name>
</gene>
<reference evidence="3 4" key="1">
    <citation type="submission" date="2019-06" db="EMBL/GenBank/DDBJ databases">
        <title>Streptomyces sporangiiformans sp. nov., a novel actinomycete isolated from soil in Mount Song.</title>
        <authorList>
            <person name="Han L."/>
        </authorList>
    </citation>
    <scope>NUCLEOTIDE SEQUENCE [LARGE SCALE GENOMIC DNA]</scope>
    <source>
        <strain evidence="3 4">NEAU-SSA 1</strain>
    </source>
</reference>
<accession>A0A505DAA9</accession>
<feature type="signal peptide" evidence="2">
    <location>
        <begin position="1"/>
        <end position="21"/>
    </location>
</feature>
<evidence type="ECO:0000313" key="4">
    <source>
        <dbReference type="Proteomes" id="UP000317378"/>
    </source>
</evidence>
<dbReference type="InterPro" id="IPR045770">
    <property type="entry name" value="DUF6223"/>
</dbReference>
<keyword evidence="1" id="KW-0472">Membrane</keyword>
<name>A0A505DAA9_9ACTN</name>
<dbReference type="Proteomes" id="UP000317378">
    <property type="component" value="Unassembled WGS sequence"/>
</dbReference>
<sequence length="153" mass="14396">MPVRRVLAVAAAALLGVFVLAAPAAAHVSGQPTAADVYTMSAGRLGATVAAVLGLTGVVIGGLALARPAGRFGTGSGRLGTIVALAAGLIAMALGGLVVATSDGGIGTGNGLGGAVVALVVGLIAMVLGGLALARSRRDAAPPTAAPAERLTG</sequence>
<keyword evidence="2" id="KW-0732">Signal</keyword>
<evidence type="ECO:0000313" key="3">
    <source>
        <dbReference type="EMBL" id="TPQ20654.1"/>
    </source>
</evidence>
<feature type="transmembrane region" description="Helical" evidence="1">
    <location>
        <begin position="78"/>
        <end position="100"/>
    </location>
</feature>
<keyword evidence="1" id="KW-0812">Transmembrane</keyword>
<feature type="transmembrane region" description="Helical" evidence="1">
    <location>
        <begin position="112"/>
        <end position="134"/>
    </location>
</feature>
<organism evidence="3 4">
    <name type="scientific">Streptomyces sporangiiformans</name>
    <dbReference type="NCBI Taxonomy" id="2315329"/>
    <lineage>
        <taxon>Bacteria</taxon>
        <taxon>Bacillati</taxon>
        <taxon>Actinomycetota</taxon>
        <taxon>Actinomycetes</taxon>
        <taxon>Kitasatosporales</taxon>
        <taxon>Streptomycetaceae</taxon>
        <taxon>Streptomyces</taxon>
    </lineage>
</organism>
<dbReference type="AlphaFoldDB" id="A0A505DAA9"/>
<evidence type="ECO:0000256" key="1">
    <source>
        <dbReference type="SAM" id="Phobius"/>
    </source>
</evidence>
<dbReference type="RefSeq" id="WP_119101719.1">
    <property type="nucleotide sequence ID" value="NZ_QXMJ01000132.1"/>
</dbReference>
<dbReference type="EMBL" id="VCHX02000132">
    <property type="protein sequence ID" value="TPQ20654.1"/>
    <property type="molecule type" value="Genomic_DNA"/>
</dbReference>
<protein>
    <submittedName>
        <fullName evidence="3">Uncharacterized protein</fullName>
    </submittedName>
</protein>